<organism evidence="12">
    <name type="scientific">Capitella teleta</name>
    <name type="common">Polychaete worm</name>
    <dbReference type="NCBI Taxonomy" id="283909"/>
    <lineage>
        <taxon>Eukaryota</taxon>
        <taxon>Metazoa</taxon>
        <taxon>Spiralia</taxon>
        <taxon>Lophotrochozoa</taxon>
        <taxon>Annelida</taxon>
        <taxon>Polychaeta</taxon>
        <taxon>Sedentaria</taxon>
        <taxon>Scolecida</taxon>
        <taxon>Capitellidae</taxon>
        <taxon>Capitella</taxon>
    </lineage>
</organism>
<dbReference type="EMBL" id="AMQN01000741">
    <property type="status" value="NOT_ANNOTATED_CDS"/>
    <property type="molecule type" value="Genomic_DNA"/>
</dbReference>
<keyword evidence="7 11" id="KW-0249">Electron transport</keyword>
<evidence type="ECO:0000256" key="9">
    <source>
        <dbReference type="ARBA" id="ARBA00023128"/>
    </source>
</evidence>
<dbReference type="FunFam" id="1.20.5.260:FF:000001">
    <property type="entry name" value="Cytochrome b-c1 complex subunit 9"/>
    <property type="match status" value="1"/>
</dbReference>
<evidence type="ECO:0000256" key="2">
    <source>
        <dbReference type="ARBA" id="ARBA00007856"/>
    </source>
</evidence>
<accession>R7V4F7</accession>
<evidence type="ECO:0000256" key="1">
    <source>
        <dbReference type="ARBA" id="ARBA00004434"/>
    </source>
</evidence>
<dbReference type="GO" id="GO:0006122">
    <property type="term" value="P:mitochondrial electron transport, ubiquinol to cytochrome c"/>
    <property type="evidence" value="ECO:0007669"/>
    <property type="project" value="UniProtKB-UniRule"/>
</dbReference>
<dbReference type="Gene3D" id="1.20.5.260">
    <property type="entry name" value="Cytochrome b-c1 complex subunit 9"/>
    <property type="match status" value="1"/>
</dbReference>
<gene>
    <name evidence="12" type="ORF">CAPTEDRAFT_150682</name>
</gene>
<name>R7V4F7_CAPTE</name>
<comment type="subunit">
    <text evidence="11">Component of the ubiquinol-cytochrome c oxidoreductase (cytochrome b-c1 complex, complex III, CIII), a multisubunit enzyme composed of 3 respiratory subunits cytochrome b, cytochrome c1 and Rieske protein, 2 core protein subunits, and additional low-molecular weight protein subunits.</text>
</comment>
<sequence length="66" mass="7209">MSLVSVVYKSVFRRSSTFALAIVAGAFGFERIFDPTCDAVFAYINRGKLYDDCKATFAAQGGAEEE</sequence>
<reference evidence="14" key="1">
    <citation type="submission" date="2012-12" db="EMBL/GenBank/DDBJ databases">
        <authorList>
            <person name="Hellsten U."/>
            <person name="Grimwood J."/>
            <person name="Chapman J.A."/>
            <person name="Shapiro H."/>
            <person name="Aerts A."/>
            <person name="Otillar R.P."/>
            <person name="Terry A.Y."/>
            <person name="Boore J.L."/>
            <person name="Simakov O."/>
            <person name="Marletaz F."/>
            <person name="Cho S.-J."/>
            <person name="Edsinger-Gonzales E."/>
            <person name="Havlak P."/>
            <person name="Kuo D.-H."/>
            <person name="Larsson T."/>
            <person name="Lv J."/>
            <person name="Arendt D."/>
            <person name="Savage R."/>
            <person name="Osoegawa K."/>
            <person name="de Jong P."/>
            <person name="Lindberg D.R."/>
            <person name="Seaver E.C."/>
            <person name="Weisblat D.A."/>
            <person name="Putnam N.H."/>
            <person name="Grigoriev I.V."/>
            <person name="Rokhsar D.S."/>
        </authorList>
    </citation>
    <scope>NUCLEOTIDE SEQUENCE</scope>
    <source>
        <strain evidence="14">I ESC-2004</strain>
    </source>
</reference>
<dbReference type="OMA" id="IKHKYEV"/>
<dbReference type="GO" id="GO:0005743">
    <property type="term" value="C:mitochondrial inner membrane"/>
    <property type="evidence" value="ECO:0007669"/>
    <property type="project" value="UniProtKB-SubCell"/>
</dbReference>
<evidence type="ECO:0000313" key="14">
    <source>
        <dbReference type="Proteomes" id="UP000014760"/>
    </source>
</evidence>
<evidence type="ECO:0000256" key="4">
    <source>
        <dbReference type="ARBA" id="ARBA00022660"/>
    </source>
</evidence>
<dbReference type="Pfam" id="PF05365">
    <property type="entry name" value="UCR_UQCRX_QCR9"/>
    <property type="match status" value="1"/>
</dbReference>
<keyword evidence="10" id="KW-0472">Membrane</keyword>
<keyword evidence="9 11" id="KW-0496">Mitochondrion</keyword>
<keyword evidence="4 11" id="KW-0679">Respiratory chain</keyword>
<dbReference type="STRING" id="283909.R7V4F7"/>
<evidence type="ECO:0000256" key="5">
    <source>
        <dbReference type="ARBA" id="ARBA00022692"/>
    </source>
</evidence>
<keyword evidence="6 11" id="KW-0999">Mitochondrion inner membrane</keyword>
<dbReference type="InterPro" id="IPR036656">
    <property type="entry name" value="QCR9_sf"/>
</dbReference>
<evidence type="ECO:0000256" key="7">
    <source>
        <dbReference type="ARBA" id="ARBA00022982"/>
    </source>
</evidence>
<comment type="subcellular location">
    <subcellularLocation>
        <location evidence="1 11">Mitochondrion inner membrane</location>
        <topology evidence="1 11">Single-pass membrane protein</topology>
    </subcellularLocation>
</comment>
<comment type="similarity">
    <text evidence="2 11">Belongs to the UQCR10/QCR9 family.</text>
</comment>
<evidence type="ECO:0000313" key="12">
    <source>
        <dbReference type="EMBL" id="ELU13713.1"/>
    </source>
</evidence>
<dbReference type="PANTHER" id="PTHR12980">
    <property type="entry name" value="UBIQUINOL-CYTOCHROME C REDUCTASE COMPLEX, SUBUNIT X"/>
    <property type="match status" value="1"/>
</dbReference>
<dbReference type="PANTHER" id="PTHR12980:SF0">
    <property type="entry name" value="CYTOCHROME B-C1 COMPLEX SUBUNIT 9"/>
    <property type="match status" value="1"/>
</dbReference>
<dbReference type="HOGENOM" id="CLU_171977_2_0_1"/>
<dbReference type="OrthoDB" id="6133085at2759"/>
<protein>
    <recommendedName>
        <fullName evidence="11">Complex III subunit 9</fullName>
    </recommendedName>
</protein>
<proteinExistence type="inferred from homology"/>
<reference evidence="12 14" key="2">
    <citation type="journal article" date="2013" name="Nature">
        <title>Insights into bilaterian evolution from three spiralian genomes.</title>
        <authorList>
            <person name="Simakov O."/>
            <person name="Marletaz F."/>
            <person name="Cho S.J."/>
            <person name="Edsinger-Gonzales E."/>
            <person name="Havlak P."/>
            <person name="Hellsten U."/>
            <person name="Kuo D.H."/>
            <person name="Larsson T."/>
            <person name="Lv J."/>
            <person name="Arendt D."/>
            <person name="Savage R."/>
            <person name="Osoegawa K."/>
            <person name="de Jong P."/>
            <person name="Grimwood J."/>
            <person name="Chapman J.A."/>
            <person name="Shapiro H."/>
            <person name="Aerts A."/>
            <person name="Otillar R.P."/>
            <person name="Terry A.Y."/>
            <person name="Boore J.L."/>
            <person name="Grigoriev I.V."/>
            <person name="Lindberg D.R."/>
            <person name="Seaver E.C."/>
            <person name="Weisblat D.A."/>
            <person name="Putnam N.H."/>
            <person name="Rokhsar D.S."/>
        </authorList>
    </citation>
    <scope>NUCLEOTIDE SEQUENCE</scope>
    <source>
        <strain evidence="12 14">I ESC-2004</strain>
    </source>
</reference>
<evidence type="ECO:0000256" key="8">
    <source>
        <dbReference type="ARBA" id="ARBA00022989"/>
    </source>
</evidence>
<evidence type="ECO:0000256" key="3">
    <source>
        <dbReference type="ARBA" id="ARBA00022448"/>
    </source>
</evidence>
<keyword evidence="3 11" id="KW-0813">Transport</keyword>
<dbReference type="EMBL" id="KB295062">
    <property type="protein sequence ID" value="ELU13713.1"/>
    <property type="molecule type" value="Genomic_DNA"/>
</dbReference>
<dbReference type="SUPFAM" id="SSF81514">
    <property type="entry name" value="Subunit X (non-heme 7 kDa protein) of cytochrome bc1 complex (Ubiquinol-cytochrome c reductase)"/>
    <property type="match status" value="1"/>
</dbReference>
<keyword evidence="8" id="KW-1133">Transmembrane helix</keyword>
<reference evidence="13" key="3">
    <citation type="submission" date="2015-06" db="UniProtKB">
        <authorList>
            <consortium name="EnsemblMetazoa"/>
        </authorList>
    </citation>
    <scope>IDENTIFICATION</scope>
</reference>
<keyword evidence="14" id="KW-1185">Reference proteome</keyword>
<keyword evidence="5" id="KW-0812">Transmembrane</keyword>
<evidence type="ECO:0000313" key="13">
    <source>
        <dbReference type="EnsemblMetazoa" id="CapteP150682"/>
    </source>
</evidence>
<comment type="function">
    <text evidence="11">Component of the ubiquinol-cytochrome c oxidoreductase, a multisubunit transmembrane complex that is part of the mitochondrial electron transport chain which drives oxidative phosphorylation. The complex plays an important role in the uptake of multiple carbon sources present in different host niches.</text>
</comment>
<evidence type="ECO:0000256" key="10">
    <source>
        <dbReference type="ARBA" id="ARBA00023136"/>
    </source>
</evidence>
<dbReference type="EnsemblMetazoa" id="CapteT150682">
    <property type="protein sequence ID" value="CapteP150682"/>
    <property type="gene ID" value="CapteG150682"/>
</dbReference>
<dbReference type="Proteomes" id="UP000014760">
    <property type="component" value="Unassembled WGS sequence"/>
</dbReference>
<dbReference type="InterPro" id="IPR008027">
    <property type="entry name" value="QCR9"/>
</dbReference>
<dbReference type="AlphaFoldDB" id="R7V4F7"/>
<dbReference type="GO" id="GO:0045275">
    <property type="term" value="C:respiratory chain complex III"/>
    <property type="evidence" value="ECO:0007669"/>
    <property type="project" value="UniProtKB-UniRule"/>
</dbReference>
<dbReference type="FunCoup" id="R7V4F7">
    <property type="interactions" value="577"/>
</dbReference>
<evidence type="ECO:0000256" key="6">
    <source>
        <dbReference type="ARBA" id="ARBA00022792"/>
    </source>
</evidence>
<evidence type="ECO:0000256" key="11">
    <source>
        <dbReference type="RuleBase" id="RU368056"/>
    </source>
</evidence>